<evidence type="ECO:0000313" key="9">
    <source>
        <dbReference type="Proteomes" id="UP000525078"/>
    </source>
</evidence>
<dbReference type="CDD" id="cd11446">
    <property type="entry name" value="bHLH_AtILR3_like"/>
    <property type="match status" value="1"/>
</dbReference>
<keyword evidence="3" id="KW-0804">Transcription</keyword>
<reference evidence="8 9" key="1">
    <citation type="journal article" date="2020" name="bioRxiv">
        <title>Sequence and annotation of 42 cannabis genomes reveals extensive copy number variation in cannabinoid synthesis and pathogen resistance genes.</title>
        <authorList>
            <person name="Mckernan K.J."/>
            <person name="Helbert Y."/>
            <person name="Kane L.T."/>
            <person name="Ebling H."/>
            <person name="Zhang L."/>
            <person name="Liu B."/>
            <person name="Eaton Z."/>
            <person name="Mclaughlin S."/>
            <person name="Kingan S."/>
            <person name="Baybayan P."/>
            <person name="Concepcion G."/>
            <person name="Jordan M."/>
            <person name="Riva A."/>
            <person name="Barbazuk W."/>
            <person name="Harkins T."/>
        </authorList>
    </citation>
    <scope>NUCLEOTIDE SEQUENCE [LARGE SCALE GENOMIC DNA]</scope>
    <source>
        <strain evidence="9">cv. Jamaican Lion 4</strain>
        <tissue evidence="8">Leaf</tissue>
    </source>
</reference>
<evidence type="ECO:0000256" key="1">
    <source>
        <dbReference type="ARBA" id="ARBA00004123"/>
    </source>
</evidence>
<evidence type="ECO:0000256" key="4">
    <source>
        <dbReference type="ARBA" id="ARBA00023242"/>
    </source>
</evidence>
<dbReference type="GO" id="GO:0006879">
    <property type="term" value="P:intracellular iron ion homeostasis"/>
    <property type="evidence" value="ECO:0007669"/>
    <property type="project" value="InterPro"/>
</dbReference>
<dbReference type="SMART" id="SM00353">
    <property type="entry name" value="HLH"/>
    <property type="match status" value="1"/>
</dbReference>
<comment type="caution">
    <text evidence="8">The sequence shown here is derived from an EMBL/GenBank/DDBJ whole genome shotgun (WGS) entry which is preliminary data.</text>
</comment>
<dbReference type="AlphaFoldDB" id="A0A7J6GJT8"/>
<sequence>MEMAMASTENCNWLYDYTIMDDILIPGGEFPVAATGFIWPPQLDQLNASTNGSVEVDLSSSGDSDNNKVVGSRKRQRSESSGGASCSNYKACREKLRRDRLNERFLELVAVMELGRLPKTDKAAILSDAVRIMTQLRSESRQLKQTIDDLQDKIKELKDEKNELRVERQRLREEKERLEQQVRIVAMSSHHHQTSTFLPPAISRASAVQGQNAGATNNNLLSFISYPSGSGSLTMWEPSNYTT</sequence>
<evidence type="ECO:0000256" key="3">
    <source>
        <dbReference type="ARBA" id="ARBA00023163"/>
    </source>
</evidence>
<dbReference type="EMBL" id="JAATIP010000054">
    <property type="protein sequence ID" value="KAF4382610.1"/>
    <property type="molecule type" value="Genomic_DNA"/>
</dbReference>
<protein>
    <recommendedName>
        <fullName evidence="7">BHLH domain-containing protein</fullName>
    </recommendedName>
</protein>
<keyword evidence="4" id="KW-0539">Nucleus</keyword>
<proteinExistence type="predicted"/>
<gene>
    <name evidence="8" type="ORF">F8388_015438</name>
</gene>
<name>A0A7J6GJT8_CANSA</name>
<dbReference type="Gene3D" id="4.10.280.10">
    <property type="entry name" value="Helix-loop-helix DNA-binding domain"/>
    <property type="match status" value="1"/>
</dbReference>
<dbReference type="PANTHER" id="PTHR46133">
    <property type="entry name" value="BHLH TRANSCRIPTION FACTOR"/>
    <property type="match status" value="1"/>
</dbReference>
<evidence type="ECO:0000259" key="7">
    <source>
        <dbReference type="PROSITE" id="PS50888"/>
    </source>
</evidence>
<feature type="coiled-coil region" evidence="5">
    <location>
        <begin position="133"/>
        <end position="188"/>
    </location>
</feature>
<dbReference type="Proteomes" id="UP000525078">
    <property type="component" value="Unassembled WGS sequence"/>
</dbReference>
<evidence type="ECO:0000256" key="2">
    <source>
        <dbReference type="ARBA" id="ARBA00023015"/>
    </source>
</evidence>
<dbReference type="GO" id="GO:0003700">
    <property type="term" value="F:DNA-binding transcription factor activity"/>
    <property type="evidence" value="ECO:0007669"/>
    <property type="project" value="InterPro"/>
</dbReference>
<accession>A0A7J6GJT8</accession>
<feature type="domain" description="BHLH" evidence="7">
    <location>
        <begin position="85"/>
        <end position="136"/>
    </location>
</feature>
<dbReference type="PANTHER" id="PTHR46133:SF28">
    <property type="entry name" value="BHLH TRANSCRIPTION FACTOR"/>
    <property type="match status" value="1"/>
</dbReference>
<feature type="region of interest" description="Disordered" evidence="6">
    <location>
        <begin position="53"/>
        <end position="87"/>
    </location>
</feature>
<dbReference type="Pfam" id="PF00010">
    <property type="entry name" value="HLH"/>
    <property type="match status" value="1"/>
</dbReference>
<feature type="compositionally biased region" description="Polar residues" evidence="6">
    <location>
        <begin position="53"/>
        <end position="69"/>
    </location>
</feature>
<organism evidence="8 9">
    <name type="scientific">Cannabis sativa</name>
    <name type="common">Hemp</name>
    <name type="synonym">Marijuana</name>
    <dbReference type="NCBI Taxonomy" id="3483"/>
    <lineage>
        <taxon>Eukaryota</taxon>
        <taxon>Viridiplantae</taxon>
        <taxon>Streptophyta</taxon>
        <taxon>Embryophyta</taxon>
        <taxon>Tracheophyta</taxon>
        <taxon>Spermatophyta</taxon>
        <taxon>Magnoliopsida</taxon>
        <taxon>eudicotyledons</taxon>
        <taxon>Gunneridae</taxon>
        <taxon>Pentapetalae</taxon>
        <taxon>rosids</taxon>
        <taxon>fabids</taxon>
        <taxon>Rosales</taxon>
        <taxon>Cannabaceae</taxon>
        <taxon>Cannabis</taxon>
    </lineage>
</organism>
<keyword evidence="2" id="KW-0805">Transcription regulation</keyword>
<dbReference type="GO" id="GO:0005634">
    <property type="term" value="C:nucleus"/>
    <property type="evidence" value="ECO:0007669"/>
    <property type="project" value="UniProtKB-SubCell"/>
</dbReference>
<evidence type="ECO:0000256" key="6">
    <source>
        <dbReference type="SAM" id="MobiDB-lite"/>
    </source>
</evidence>
<evidence type="ECO:0000256" key="5">
    <source>
        <dbReference type="SAM" id="Coils"/>
    </source>
</evidence>
<evidence type="ECO:0000313" key="8">
    <source>
        <dbReference type="EMBL" id="KAF4382610.1"/>
    </source>
</evidence>
<dbReference type="GO" id="GO:0046983">
    <property type="term" value="F:protein dimerization activity"/>
    <property type="evidence" value="ECO:0007669"/>
    <property type="project" value="InterPro"/>
</dbReference>
<dbReference type="InterPro" id="IPR044818">
    <property type="entry name" value="ILR3-like"/>
</dbReference>
<dbReference type="SUPFAM" id="SSF47459">
    <property type="entry name" value="HLH, helix-loop-helix DNA-binding domain"/>
    <property type="match status" value="1"/>
</dbReference>
<dbReference type="InterPro" id="IPR011598">
    <property type="entry name" value="bHLH_dom"/>
</dbReference>
<dbReference type="Gene3D" id="1.20.5.1000">
    <property type="entry name" value="arf6 gtpase in complex with a specific effector, jip4"/>
    <property type="match status" value="1"/>
</dbReference>
<keyword evidence="5" id="KW-0175">Coiled coil</keyword>
<dbReference type="InterPro" id="IPR036638">
    <property type="entry name" value="HLH_DNA-bd_sf"/>
</dbReference>
<dbReference type="PROSITE" id="PS50888">
    <property type="entry name" value="BHLH"/>
    <property type="match status" value="1"/>
</dbReference>
<comment type="subcellular location">
    <subcellularLocation>
        <location evidence="1">Nucleus</location>
    </subcellularLocation>
</comment>